<dbReference type="Proteomes" id="UP000240572">
    <property type="component" value="Unassembled WGS sequence"/>
</dbReference>
<gene>
    <name evidence="1" type="ORF">B0I18_11167</name>
</gene>
<proteinExistence type="predicted"/>
<dbReference type="RefSeq" id="WP_106524758.1">
    <property type="nucleotide sequence ID" value="NZ_PYGD01000011.1"/>
</dbReference>
<protein>
    <recommendedName>
        <fullName evidence="3">Natural product</fullName>
    </recommendedName>
</protein>
<sequence>MKKKKMDLNPKLFLQKQAIAALNKDQSNVILGGATEYNDPAVSGGTCGPCHTVTLQYSRCHTVNNANGVCCSVINTGINGPC</sequence>
<reference evidence="1 2" key="1">
    <citation type="submission" date="2018-03" db="EMBL/GenBank/DDBJ databases">
        <title>Genomic Encyclopedia of Type Strains, Phase III (KMG-III): the genomes of soil and plant-associated and newly described type strains.</title>
        <authorList>
            <person name="Whitman W."/>
        </authorList>
    </citation>
    <scope>NUCLEOTIDE SEQUENCE [LARGE SCALE GENOMIC DNA]</scope>
    <source>
        <strain evidence="1 2">CGMCC 1.12700</strain>
    </source>
</reference>
<evidence type="ECO:0008006" key="3">
    <source>
        <dbReference type="Google" id="ProtNLM"/>
    </source>
</evidence>
<dbReference type="OrthoDB" id="686767at2"/>
<dbReference type="AlphaFoldDB" id="A0A2P8CX06"/>
<comment type="caution">
    <text evidence="1">The sequence shown here is derived from an EMBL/GenBank/DDBJ whole genome shotgun (WGS) entry which is preliminary data.</text>
</comment>
<keyword evidence="2" id="KW-1185">Reference proteome</keyword>
<dbReference type="EMBL" id="PYGD01000011">
    <property type="protein sequence ID" value="PSK89512.1"/>
    <property type="molecule type" value="Genomic_DNA"/>
</dbReference>
<dbReference type="NCBIfam" id="NF038153">
    <property type="entry name" value="lant_leader_L1a"/>
    <property type="match status" value="1"/>
</dbReference>
<evidence type="ECO:0000313" key="2">
    <source>
        <dbReference type="Proteomes" id="UP000240572"/>
    </source>
</evidence>
<accession>A0A2P8CX06</accession>
<organism evidence="1 2">
    <name type="scientific">Taibaiella chishuiensis</name>
    <dbReference type="NCBI Taxonomy" id="1434707"/>
    <lineage>
        <taxon>Bacteria</taxon>
        <taxon>Pseudomonadati</taxon>
        <taxon>Bacteroidota</taxon>
        <taxon>Chitinophagia</taxon>
        <taxon>Chitinophagales</taxon>
        <taxon>Chitinophagaceae</taxon>
        <taxon>Taibaiella</taxon>
    </lineage>
</organism>
<name>A0A2P8CX06_9BACT</name>
<dbReference type="InterPro" id="IPR058238">
    <property type="entry name" value="Lant_leader_dom"/>
</dbReference>
<evidence type="ECO:0000313" key="1">
    <source>
        <dbReference type="EMBL" id="PSK89512.1"/>
    </source>
</evidence>